<dbReference type="FunFam" id="2.30.180.10:FF:000032">
    <property type="entry name" value="Fasciclin domain-containing protein, putative"/>
    <property type="match status" value="1"/>
</dbReference>
<feature type="chain" id="PRO_5030082956" description="Beta-Ig-H3/fasciclin" evidence="2">
    <location>
        <begin position="35"/>
        <end position="574"/>
    </location>
</feature>
<feature type="signal peptide" evidence="2">
    <location>
        <begin position="1"/>
        <end position="34"/>
    </location>
</feature>
<feature type="domain" description="SLH" evidence="4">
    <location>
        <begin position="131"/>
        <end position="190"/>
    </location>
</feature>
<feature type="domain" description="SLH" evidence="4">
    <location>
        <begin position="65"/>
        <end position="128"/>
    </location>
</feature>
<feature type="domain" description="SLH" evidence="4">
    <location>
        <begin position="191"/>
        <end position="255"/>
    </location>
</feature>
<dbReference type="SMART" id="SM00554">
    <property type="entry name" value="FAS1"/>
    <property type="match status" value="1"/>
</dbReference>
<dbReference type="InterPro" id="IPR001119">
    <property type="entry name" value="SLH_dom"/>
</dbReference>
<organism evidence="5 6">
    <name type="scientific">Dulcicalothrix desertica PCC 7102</name>
    <dbReference type="NCBI Taxonomy" id="232991"/>
    <lineage>
        <taxon>Bacteria</taxon>
        <taxon>Bacillati</taxon>
        <taxon>Cyanobacteriota</taxon>
        <taxon>Cyanophyceae</taxon>
        <taxon>Nostocales</taxon>
        <taxon>Calotrichaceae</taxon>
        <taxon>Dulcicalothrix</taxon>
    </lineage>
</organism>
<evidence type="ECO:0000259" key="4">
    <source>
        <dbReference type="PROSITE" id="PS51272"/>
    </source>
</evidence>
<dbReference type="InterPro" id="IPR000782">
    <property type="entry name" value="FAS1_domain"/>
</dbReference>
<evidence type="ECO:0000313" key="5">
    <source>
        <dbReference type="EMBL" id="RUT00346.1"/>
    </source>
</evidence>
<dbReference type="Pfam" id="PF02469">
    <property type="entry name" value="Fasciclin"/>
    <property type="match status" value="1"/>
</dbReference>
<evidence type="ECO:0000313" key="6">
    <source>
        <dbReference type="Proteomes" id="UP000271624"/>
    </source>
</evidence>
<feature type="domain" description="FAS1" evidence="3">
    <location>
        <begin position="279"/>
        <end position="412"/>
    </location>
</feature>
<evidence type="ECO:0000256" key="2">
    <source>
        <dbReference type="SAM" id="SignalP"/>
    </source>
</evidence>
<dbReference type="PANTHER" id="PTHR10900">
    <property type="entry name" value="PERIOSTIN-RELATED"/>
    <property type="match status" value="1"/>
</dbReference>
<dbReference type="PROSITE" id="PS51272">
    <property type="entry name" value="SLH"/>
    <property type="match status" value="3"/>
</dbReference>
<dbReference type="SUPFAM" id="SSF56925">
    <property type="entry name" value="OMPA-like"/>
    <property type="match status" value="1"/>
</dbReference>
<dbReference type="Pfam" id="PF00395">
    <property type="entry name" value="SLH"/>
    <property type="match status" value="3"/>
</dbReference>
<reference evidence="5" key="2">
    <citation type="journal article" date="2019" name="Genome Biol. Evol.">
        <title>Day and night: Metabolic profiles and evolutionary relationships of six axenic non-marine cyanobacteria.</title>
        <authorList>
            <person name="Will S.E."/>
            <person name="Henke P."/>
            <person name="Boedeker C."/>
            <person name="Huang S."/>
            <person name="Brinkmann H."/>
            <person name="Rohde M."/>
            <person name="Jarek M."/>
            <person name="Friedl T."/>
            <person name="Seufert S."/>
            <person name="Schumacher M."/>
            <person name="Overmann J."/>
            <person name="Neumann-Schaal M."/>
            <person name="Petersen J."/>
        </authorList>
    </citation>
    <scope>NUCLEOTIDE SEQUENCE [LARGE SCALE GENOMIC DNA]</scope>
    <source>
        <strain evidence="5">PCC 7102</strain>
    </source>
</reference>
<feature type="compositionally biased region" description="Polar residues" evidence="1">
    <location>
        <begin position="39"/>
        <end position="53"/>
    </location>
</feature>
<dbReference type="Proteomes" id="UP000271624">
    <property type="component" value="Unassembled WGS sequence"/>
</dbReference>
<dbReference type="EMBL" id="RSCL01000024">
    <property type="protein sequence ID" value="RUT00346.1"/>
    <property type="molecule type" value="Genomic_DNA"/>
</dbReference>
<dbReference type="OrthoDB" id="9759810at2"/>
<dbReference type="InterPro" id="IPR011250">
    <property type="entry name" value="OMP/PagP_B-barrel"/>
</dbReference>
<dbReference type="SUPFAM" id="SSF82153">
    <property type="entry name" value="FAS1 domain"/>
    <property type="match status" value="1"/>
</dbReference>
<dbReference type="InterPro" id="IPR036378">
    <property type="entry name" value="FAS1_dom_sf"/>
</dbReference>
<keyword evidence="2" id="KW-0732">Signal</keyword>
<feature type="region of interest" description="Disordered" evidence="1">
    <location>
        <begin position="39"/>
        <end position="64"/>
    </location>
</feature>
<protein>
    <recommendedName>
        <fullName evidence="7">Beta-Ig-H3/fasciclin</fullName>
    </recommendedName>
</protein>
<dbReference type="RefSeq" id="WP_127085565.1">
    <property type="nucleotide sequence ID" value="NZ_RSCL01000024.1"/>
</dbReference>
<dbReference type="PANTHER" id="PTHR10900:SF77">
    <property type="entry name" value="FI19380P1"/>
    <property type="match status" value="1"/>
</dbReference>
<dbReference type="AlphaFoldDB" id="A0A3S1C519"/>
<gene>
    <name evidence="5" type="ORF">DSM106972_074740</name>
</gene>
<accession>A0A3S1C519</accession>
<evidence type="ECO:0008006" key="7">
    <source>
        <dbReference type="Google" id="ProtNLM"/>
    </source>
</evidence>
<dbReference type="PROSITE" id="PS50213">
    <property type="entry name" value="FAS1"/>
    <property type="match status" value="1"/>
</dbReference>
<name>A0A3S1C519_9CYAN</name>
<dbReference type="InterPro" id="IPR050904">
    <property type="entry name" value="Adhesion/Biosynth-related"/>
</dbReference>
<proteinExistence type="predicted"/>
<dbReference type="Gene3D" id="2.30.180.10">
    <property type="entry name" value="FAS1 domain"/>
    <property type="match status" value="1"/>
</dbReference>
<comment type="caution">
    <text evidence="5">The sequence shown here is derived from an EMBL/GenBank/DDBJ whole genome shotgun (WGS) entry which is preliminary data.</text>
</comment>
<feature type="compositionally biased region" description="Low complexity" evidence="1">
    <location>
        <begin position="54"/>
        <end position="64"/>
    </location>
</feature>
<keyword evidence="6" id="KW-1185">Reference proteome</keyword>
<evidence type="ECO:0000259" key="3">
    <source>
        <dbReference type="PROSITE" id="PS50213"/>
    </source>
</evidence>
<evidence type="ECO:0000256" key="1">
    <source>
        <dbReference type="SAM" id="MobiDB-lite"/>
    </source>
</evidence>
<dbReference type="GO" id="GO:0005615">
    <property type="term" value="C:extracellular space"/>
    <property type="evidence" value="ECO:0007669"/>
    <property type="project" value="TreeGrafter"/>
</dbReference>
<reference evidence="5" key="1">
    <citation type="submission" date="2018-12" db="EMBL/GenBank/DDBJ databases">
        <authorList>
            <person name="Will S."/>
            <person name="Neumann-Schaal M."/>
            <person name="Henke P."/>
        </authorList>
    </citation>
    <scope>NUCLEOTIDE SEQUENCE</scope>
    <source>
        <strain evidence="5">PCC 7102</strain>
    </source>
</reference>
<sequence>MFSHLHRLLASTVMVMGVSIGAVSPLVTSTSVQAQETVGGNASDLTIPSNKISQTPTQTPAPTQGTVNFPDVSQDYWARPFIQALAERNIIVGFPDGTYKPEQPVTRAEFAAIIQKAFNQNRVRQLPTGGFRDIRSNFWAAQAITTAFETGFLSGYPDNTFRPNQQITKVQAVVSLASGLGLTGGDTAILASSYTDANAIPTYAVSQVAGATQASVVVNYPDIRVFNPEVPLTRADAAAHVYQALVRQGRLQPIASNLPAAQYIVGFAQTTTPPTGQTGSDIVTTASASNSFTVLASLLKTAGLAESLQQGGPFTVFAPTDEAFARLPKETLDRLQQPENRETLIRILTYHVVPGQLTASQLRTGEINTAEGKPVNVNVNTSENRVTVNNAQVTQADISASNGVIHAINRVLVPSDVSLRNLGGSGDQAGAEPGRATRGGRSYIGAAGNIGITGGGGSSLGEGNFAVISKIGLTNFLSIRPSAVFGDNTTVLVPLTLDLAPRAANPTGGQAFPISPYIGAGVAIETDNDAEVGLLLTGGLDIPLGSRFTLNGGVNAAFLDETDVGIQVGVGFNF</sequence>